<proteinExistence type="predicted"/>
<evidence type="ECO:0000313" key="1">
    <source>
        <dbReference type="EMBL" id="CAI2188092.1"/>
    </source>
</evidence>
<dbReference type="EMBL" id="CAMKVN010004983">
    <property type="protein sequence ID" value="CAI2188092.1"/>
    <property type="molecule type" value="Genomic_DNA"/>
</dbReference>
<reference evidence="1" key="1">
    <citation type="submission" date="2022-08" db="EMBL/GenBank/DDBJ databases">
        <authorList>
            <person name="Kallberg Y."/>
            <person name="Tangrot J."/>
            <person name="Rosling A."/>
        </authorList>
    </citation>
    <scope>NUCLEOTIDE SEQUENCE</scope>
    <source>
        <strain evidence="1">Wild A</strain>
    </source>
</reference>
<accession>A0A9W4T105</accession>
<keyword evidence="2" id="KW-1185">Reference proteome</keyword>
<dbReference type="SUPFAM" id="SSF56672">
    <property type="entry name" value="DNA/RNA polymerases"/>
    <property type="match status" value="1"/>
</dbReference>
<name>A0A9W4T105_9GLOM</name>
<protein>
    <submittedName>
        <fullName evidence="1">12886_t:CDS:1</fullName>
    </submittedName>
</protein>
<dbReference type="InterPro" id="IPR043502">
    <property type="entry name" value="DNA/RNA_pol_sf"/>
</dbReference>
<dbReference type="OrthoDB" id="2393015at2759"/>
<gene>
    <name evidence="1" type="ORF">FWILDA_LOCUS13407</name>
</gene>
<sequence>MTYEEVLFLVVFTRKKMYFGIPNEDTLNFKPAEFFIREIDTVKQGKSQVFKTIGDQIMWGNFEQFIETNAWKPDKDNKAIQRFIGQMRGEHESKILTLGERFNYVITHPNTTLNLHDRKLTLTKGERMEFADVMKKLDKGLDLYHYFEKTIIGLCVRFIIYDKKYKPALSNKIMQIKNPDEKYKQIDNYA</sequence>
<organism evidence="1 2">
    <name type="scientific">Funneliformis geosporum</name>
    <dbReference type="NCBI Taxonomy" id="1117311"/>
    <lineage>
        <taxon>Eukaryota</taxon>
        <taxon>Fungi</taxon>
        <taxon>Fungi incertae sedis</taxon>
        <taxon>Mucoromycota</taxon>
        <taxon>Glomeromycotina</taxon>
        <taxon>Glomeromycetes</taxon>
        <taxon>Glomerales</taxon>
        <taxon>Glomeraceae</taxon>
        <taxon>Funneliformis</taxon>
    </lineage>
</organism>
<dbReference type="AlphaFoldDB" id="A0A9W4T105"/>
<comment type="caution">
    <text evidence="1">The sequence shown here is derived from an EMBL/GenBank/DDBJ whole genome shotgun (WGS) entry which is preliminary data.</text>
</comment>
<dbReference type="Proteomes" id="UP001153678">
    <property type="component" value="Unassembled WGS sequence"/>
</dbReference>
<evidence type="ECO:0000313" key="2">
    <source>
        <dbReference type="Proteomes" id="UP001153678"/>
    </source>
</evidence>